<dbReference type="EMBL" id="PHFW01000002">
    <property type="protein sequence ID" value="PQM28527.1"/>
    <property type="molecule type" value="Genomic_DNA"/>
</dbReference>
<sequence length="60" mass="6734">MPLRQEVPSSLSTFPRHPGLDPGSMNSAQREWTPDQVRGDEGKTGWRRASRAPSRADEDE</sequence>
<evidence type="ECO:0000313" key="2">
    <source>
        <dbReference type="EMBL" id="PQM28527.1"/>
    </source>
</evidence>
<dbReference type="Proteomes" id="UP000238954">
    <property type="component" value="Chromosome"/>
</dbReference>
<comment type="caution">
    <text evidence="2">The sequence shown here is derived from an EMBL/GenBank/DDBJ whole genome shotgun (WGS) entry which is preliminary data.</text>
</comment>
<organism evidence="2 3">
    <name type="scientific">Sphingopyxis lindanitolerans</name>
    <dbReference type="NCBI Taxonomy" id="2054227"/>
    <lineage>
        <taxon>Bacteria</taxon>
        <taxon>Pseudomonadati</taxon>
        <taxon>Pseudomonadota</taxon>
        <taxon>Alphaproteobacteria</taxon>
        <taxon>Sphingomonadales</taxon>
        <taxon>Sphingomonadaceae</taxon>
        <taxon>Sphingopyxis</taxon>
    </lineage>
</organism>
<evidence type="ECO:0000313" key="3">
    <source>
        <dbReference type="Proteomes" id="UP000238954"/>
    </source>
</evidence>
<evidence type="ECO:0000256" key="1">
    <source>
        <dbReference type="SAM" id="MobiDB-lite"/>
    </source>
</evidence>
<reference evidence="3" key="1">
    <citation type="submission" date="2017-11" db="EMBL/GenBank/DDBJ databases">
        <title>The complete genome sequence of Sphingopyxis pomeranensis sp. nov. strain WS5A3p.</title>
        <authorList>
            <person name="Kaminski M.A."/>
        </authorList>
    </citation>
    <scope>NUCLEOTIDE SEQUENCE [LARGE SCALE GENOMIC DNA]</scope>
    <source>
        <strain evidence="3">WS5A3p</strain>
    </source>
</reference>
<feature type="region of interest" description="Disordered" evidence="1">
    <location>
        <begin position="1"/>
        <end position="60"/>
    </location>
</feature>
<keyword evidence="3" id="KW-1185">Reference proteome</keyword>
<name>A0A2S8B848_9SPHN</name>
<dbReference type="AlphaFoldDB" id="A0A2S8B848"/>
<accession>A0A2S8B848</accession>
<protein>
    <submittedName>
        <fullName evidence="2">Uncharacterized protein</fullName>
    </submittedName>
</protein>
<proteinExistence type="predicted"/>
<gene>
    <name evidence="2" type="ORF">CVO77_08705</name>
</gene>